<reference evidence="2 3" key="1">
    <citation type="submission" date="2010-08" db="EMBL/GenBank/DDBJ databases">
        <authorList>
            <person name="Weinstock G."/>
            <person name="Sodergren E."/>
            <person name="Clifton S."/>
            <person name="Fulton L."/>
            <person name="Fulton B."/>
            <person name="Courtney L."/>
            <person name="Fronick C."/>
            <person name="Harrison M."/>
            <person name="Strong C."/>
            <person name="Farmer C."/>
            <person name="Delahaunty K."/>
            <person name="Markovic C."/>
            <person name="Hall O."/>
            <person name="Minx P."/>
            <person name="Tomlinson C."/>
            <person name="Mitreva M."/>
            <person name="Hou S."/>
            <person name="Chen J."/>
            <person name="Wollam A."/>
            <person name="Pepin K.H."/>
            <person name="Johnson M."/>
            <person name="Bhonagiri V."/>
            <person name="Zhang X."/>
            <person name="Suruliraj S."/>
            <person name="Warren W."/>
            <person name="Chinwalla A."/>
            <person name="Mardis E.R."/>
            <person name="Wilson R.K."/>
        </authorList>
    </citation>
    <scope>NUCLEOTIDE SEQUENCE [LARGE SCALE GENOMIC DNA]</scope>
    <source>
        <strain evidence="2 3">F0204</strain>
    </source>
</reference>
<dbReference type="EMBL" id="AECQ01000028">
    <property type="protein sequence ID" value="EFW24012.1"/>
    <property type="molecule type" value="Genomic_DNA"/>
</dbReference>
<dbReference type="HOGENOM" id="CLU_1401638_0_0_9"/>
<accession>E7MPA7</accession>
<sequence>MKALLIAEYERFIKRKKYLTPIIYLVICVIGALKARTDTVYIQTFPSFLYCTFFVQDFMDGNLVNTDIMRLLPVKPQSRVNILFFETGIYNLVLVLGWVIYCVILGRIIIPSLVPIGIILVLESIATPAILPKNKSKQSYFEHITVVVMLVCICLGIITQTTLDKGICFLFFASLLIVLTYFSSIRILKTKDNF</sequence>
<keyword evidence="1" id="KW-0472">Membrane</keyword>
<organism evidence="2 3">
    <name type="scientific">Solobacterium moorei F0204</name>
    <dbReference type="NCBI Taxonomy" id="706433"/>
    <lineage>
        <taxon>Bacteria</taxon>
        <taxon>Bacillati</taxon>
        <taxon>Bacillota</taxon>
        <taxon>Erysipelotrichia</taxon>
        <taxon>Erysipelotrichales</taxon>
        <taxon>Erysipelotrichaceae</taxon>
        <taxon>Solobacterium</taxon>
    </lineage>
</organism>
<proteinExistence type="predicted"/>
<keyword evidence="1" id="KW-1133">Transmembrane helix</keyword>
<keyword evidence="3" id="KW-1185">Reference proteome</keyword>
<keyword evidence="1" id="KW-0812">Transmembrane</keyword>
<evidence type="ECO:0000313" key="3">
    <source>
        <dbReference type="Proteomes" id="UP000004097"/>
    </source>
</evidence>
<name>E7MPA7_9FIRM</name>
<evidence type="ECO:0000256" key="1">
    <source>
        <dbReference type="SAM" id="Phobius"/>
    </source>
</evidence>
<dbReference type="AlphaFoldDB" id="E7MPA7"/>
<feature type="transmembrane region" description="Helical" evidence="1">
    <location>
        <begin position="80"/>
        <end position="106"/>
    </location>
</feature>
<feature type="transmembrane region" description="Helical" evidence="1">
    <location>
        <begin position="112"/>
        <end position="131"/>
    </location>
</feature>
<feature type="transmembrane region" description="Helical" evidence="1">
    <location>
        <begin position="18"/>
        <end position="35"/>
    </location>
</feature>
<evidence type="ECO:0000313" key="2">
    <source>
        <dbReference type="EMBL" id="EFW24012.1"/>
    </source>
</evidence>
<dbReference type="Proteomes" id="UP000004097">
    <property type="component" value="Unassembled WGS sequence"/>
</dbReference>
<gene>
    <name evidence="2" type="ORF">HMPREF9430_01387</name>
</gene>
<comment type="caution">
    <text evidence="2">The sequence shown here is derived from an EMBL/GenBank/DDBJ whole genome shotgun (WGS) entry which is preliminary data.</text>
</comment>
<dbReference type="RefSeq" id="WP_006526195.1">
    <property type="nucleotide sequence ID" value="NZ_GL637665.1"/>
</dbReference>
<dbReference type="STRING" id="706433.HMPREF9430_01387"/>
<feature type="transmembrane region" description="Helical" evidence="1">
    <location>
        <begin position="143"/>
        <end position="163"/>
    </location>
</feature>
<protein>
    <submittedName>
        <fullName evidence="2">Uncharacterized protein</fullName>
    </submittedName>
</protein>
<feature type="transmembrane region" description="Helical" evidence="1">
    <location>
        <begin position="169"/>
        <end position="188"/>
    </location>
</feature>